<evidence type="ECO:0000259" key="2">
    <source>
        <dbReference type="Pfam" id="PF04313"/>
    </source>
</evidence>
<reference evidence="3 4" key="1">
    <citation type="submission" date="2013-08" db="EMBL/GenBank/DDBJ databases">
        <authorList>
            <person name="Weinstock G."/>
            <person name="Sodergren E."/>
            <person name="Wylie T."/>
            <person name="Fulton L."/>
            <person name="Fulton R."/>
            <person name="Fronick C."/>
            <person name="O'Laughlin M."/>
            <person name="Godfrey J."/>
            <person name="Miner T."/>
            <person name="Herter B."/>
            <person name="Appelbaum E."/>
            <person name="Cordes M."/>
            <person name="Lek S."/>
            <person name="Wollam A."/>
            <person name="Pepin K.H."/>
            <person name="Palsikar V.B."/>
            <person name="Mitreva M."/>
            <person name="Wilson R.K."/>
        </authorList>
    </citation>
    <scope>NUCLEOTIDE SEQUENCE [LARGE SCALE GENOMIC DNA]</scope>
    <source>
        <strain evidence="3 4">ATCC 700627</strain>
    </source>
</reference>
<dbReference type="Proteomes" id="UP000016637">
    <property type="component" value="Unassembled WGS sequence"/>
</dbReference>
<name>U2S4P7_9BACL</name>
<keyword evidence="1" id="KW-0175">Coiled coil</keyword>
<accession>U2S4P7</accession>
<dbReference type="AlphaFoldDB" id="U2S4P7"/>
<dbReference type="PIRSF" id="PIRSF035009">
    <property type="entry name" value="UCP035009_HSDR_N"/>
    <property type="match status" value="1"/>
</dbReference>
<gene>
    <name evidence="3" type="ORF">HMPREF1983_00959</name>
</gene>
<evidence type="ECO:0000313" key="3">
    <source>
        <dbReference type="EMBL" id="ERK57762.1"/>
    </source>
</evidence>
<comment type="caution">
    <text evidence="3">The sequence shown here is derived from an EMBL/GenBank/DDBJ whole genome shotgun (WGS) entry which is preliminary data.</text>
</comment>
<organism evidence="3 4">
    <name type="scientific">Gemella bergeri ATCC 700627</name>
    <dbReference type="NCBI Taxonomy" id="1321820"/>
    <lineage>
        <taxon>Bacteria</taxon>
        <taxon>Bacillati</taxon>
        <taxon>Bacillota</taxon>
        <taxon>Bacilli</taxon>
        <taxon>Bacillales</taxon>
        <taxon>Gemellaceae</taxon>
        <taxon>Gemella</taxon>
    </lineage>
</organism>
<dbReference type="EMBL" id="AWVP01000060">
    <property type="protein sequence ID" value="ERK57762.1"/>
    <property type="molecule type" value="Genomic_DNA"/>
</dbReference>
<dbReference type="eggNOG" id="COG4748">
    <property type="taxonomic scope" value="Bacteria"/>
</dbReference>
<dbReference type="InterPro" id="IPR007409">
    <property type="entry name" value="Restrct_endonuc_type1_HsdR_N"/>
</dbReference>
<proteinExistence type="predicted"/>
<keyword evidence="4" id="KW-1185">Reference proteome</keyword>
<evidence type="ECO:0000256" key="1">
    <source>
        <dbReference type="SAM" id="Coils"/>
    </source>
</evidence>
<dbReference type="GO" id="GO:0009307">
    <property type="term" value="P:DNA restriction-modification system"/>
    <property type="evidence" value="ECO:0007669"/>
    <property type="project" value="UniProtKB-KW"/>
</dbReference>
<protein>
    <submittedName>
        <fullName evidence="3">Type I restriction enzyme HsdR protein</fullName>
    </submittedName>
</protein>
<dbReference type="PATRIC" id="fig|1321820.3.peg.932"/>
<dbReference type="GO" id="GO:0009035">
    <property type="term" value="F:type I site-specific deoxyribonuclease activity"/>
    <property type="evidence" value="ECO:0007669"/>
    <property type="project" value="UniProtKB-EC"/>
</dbReference>
<dbReference type="Pfam" id="PF04313">
    <property type="entry name" value="HSDR_N"/>
    <property type="match status" value="1"/>
</dbReference>
<dbReference type="HOGENOM" id="CLU_045501_0_0_9"/>
<evidence type="ECO:0000313" key="4">
    <source>
        <dbReference type="Proteomes" id="UP000016637"/>
    </source>
</evidence>
<dbReference type="RefSeq" id="WP_021753615.1">
    <property type="nucleotide sequence ID" value="NZ_KI271873.1"/>
</dbReference>
<sequence length="351" mass="41462">MEKFTEQLKGLSNRIENLKDTINTEEATKTALIMPFFQILGYDVFNPLEFTPEFTADVGIKKGEKVDYAILYGENPIILIECKSVNEKLDNHDSQLFRYFVTTSSKFGILTNGIEYRFYTDLDEQNKMDSTPFLQFNLLELKENHIIEIFKFTKDNFEISKISKTAYELKYVNSLKDYLTQQWNEPSELFVKYLLNEIYDGVKTKQVIERFTPIVKKTFRTFINEQVNNKLNAALNTTVNTKHDEHEENIDNINNDVEIITTPEELEAYAIAKVLLKDTIDVNRVFYRDNQSYFNILLDDNIRKWIVRIYMNRSRKYIELNNGKKEKIEISIPMDLTKYKNELIEVVKQFL</sequence>
<dbReference type="GO" id="GO:0005524">
    <property type="term" value="F:ATP binding"/>
    <property type="evidence" value="ECO:0007669"/>
    <property type="project" value="UniProtKB-KW"/>
</dbReference>
<feature type="domain" description="Restriction endonuclease type I HsdR N-terminal" evidence="2">
    <location>
        <begin position="61"/>
        <end position="127"/>
    </location>
</feature>
<feature type="coiled-coil region" evidence="1">
    <location>
        <begin position="1"/>
        <end position="28"/>
    </location>
</feature>
<dbReference type="InterPro" id="IPR017035">
    <property type="entry name" value="UCP035009_HsdR_All3000-type"/>
</dbReference>
<dbReference type="GO" id="GO:0003677">
    <property type="term" value="F:DNA binding"/>
    <property type="evidence" value="ECO:0007669"/>
    <property type="project" value="UniProtKB-KW"/>
</dbReference>